<evidence type="ECO:0000313" key="2">
    <source>
        <dbReference type="EMBL" id="GAA4632290.1"/>
    </source>
</evidence>
<dbReference type="InterPro" id="IPR010852">
    <property type="entry name" value="ABATE"/>
</dbReference>
<dbReference type="InterPro" id="IPR021005">
    <property type="entry name" value="Znf_CGNR"/>
</dbReference>
<dbReference type="Gene3D" id="1.10.3300.10">
    <property type="entry name" value="Jann2411-like domain"/>
    <property type="match status" value="1"/>
</dbReference>
<feature type="domain" description="Zinc finger CGNR" evidence="1">
    <location>
        <begin position="151"/>
        <end position="191"/>
    </location>
</feature>
<evidence type="ECO:0000313" key="3">
    <source>
        <dbReference type="Proteomes" id="UP001501442"/>
    </source>
</evidence>
<dbReference type="Proteomes" id="UP001501442">
    <property type="component" value="Unassembled WGS sequence"/>
</dbReference>
<gene>
    <name evidence="2" type="ORF">GCM10023196_065100</name>
</gene>
<comment type="caution">
    <text evidence="2">The sequence shown here is derived from an EMBL/GenBank/DDBJ whole genome shotgun (WGS) entry which is preliminary data.</text>
</comment>
<sequence>MSEDFALMLPDEPVPVRLMNTVWADRAGVHDALRTPDDLCAWLRATGEDACGEVDRRDVETFRSLRDALRRLAALLTEDSRETAASPTEDVEQAAADVNQAVTRATTWPQLSVRDGRLRRSSTGTESVAARSLSAVAAEAVDLFTGPDQERLRACYAPGCVLYFVKDHPRREWCSTACGNRVRAARHYRRHRS</sequence>
<reference evidence="3" key="1">
    <citation type="journal article" date="2019" name="Int. J. Syst. Evol. Microbiol.">
        <title>The Global Catalogue of Microorganisms (GCM) 10K type strain sequencing project: providing services to taxonomists for standard genome sequencing and annotation.</title>
        <authorList>
            <consortium name="The Broad Institute Genomics Platform"/>
            <consortium name="The Broad Institute Genome Sequencing Center for Infectious Disease"/>
            <person name="Wu L."/>
            <person name="Ma J."/>
        </authorList>
    </citation>
    <scope>NUCLEOTIDE SEQUENCE [LARGE SCALE GENOMIC DNA]</scope>
    <source>
        <strain evidence="3">JCM 17939</strain>
    </source>
</reference>
<accession>A0ABP8UIJ8</accession>
<keyword evidence="3" id="KW-1185">Reference proteome</keyword>
<dbReference type="Pfam" id="PF11706">
    <property type="entry name" value="zf-CGNR"/>
    <property type="match status" value="1"/>
</dbReference>
<name>A0ABP8UIJ8_9ACTN</name>
<evidence type="ECO:0000259" key="1">
    <source>
        <dbReference type="Pfam" id="PF11706"/>
    </source>
</evidence>
<dbReference type="InterPro" id="IPR023286">
    <property type="entry name" value="ABATE_dom_sf"/>
</dbReference>
<proteinExistence type="predicted"/>
<dbReference type="RefSeq" id="WP_345435273.1">
    <property type="nucleotide sequence ID" value="NZ_BAABHK010000010.1"/>
</dbReference>
<protein>
    <submittedName>
        <fullName evidence="2">ABATE domain-containing protein</fullName>
    </submittedName>
</protein>
<dbReference type="EMBL" id="BAABHK010000010">
    <property type="protein sequence ID" value="GAA4632290.1"/>
    <property type="molecule type" value="Genomic_DNA"/>
</dbReference>
<dbReference type="SUPFAM" id="SSF160904">
    <property type="entry name" value="Jann2411-like"/>
    <property type="match status" value="1"/>
</dbReference>
<dbReference type="PANTHER" id="PTHR35525:SF3">
    <property type="entry name" value="BLL6575 PROTEIN"/>
    <property type="match status" value="1"/>
</dbReference>
<organism evidence="2 3">
    <name type="scientific">Actinoallomurus vinaceus</name>
    <dbReference type="NCBI Taxonomy" id="1080074"/>
    <lineage>
        <taxon>Bacteria</taxon>
        <taxon>Bacillati</taxon>
        <taxon>Actinomycetota</taxon>
        <taxon>Actinomycetes</taxon>
        <taxon>Streptosporangiales</taxon>
        <taxon>Thermomonosporaceae</taxon>
        <taxon>Actinoallomurus</taxon>
    </lineage>
</organism>
<dbReference type="PANTHER" id="PTHR35525">
    <property type="entry name" value="BLL6575 PROTEIN"/>
    <property type="match status" value="1"/>
</dbReference>
<dbReference type="Pfam" id="PF07336">
    <property type="entry name" value="ABATE"/>
    <property type="match status" value="1"/>
</dbReference>